<proteinExistence type="predicted"/>
<protein>
    <submittedName>
        <fullName evidence="1">Uncharacterized protein</fullName>
    </submittedName>
</protein>
<evidence type="ECO:0000313" key="1">
    <source>
        <dbReference type="EMBL" id="ASN69247.1"/>
    </source>
</evidence>
<sequence length="62" mass="7060">MTRCKTGAWLDTLDADDQREFTIYTRRDKPISQLHAHCVTAGFTGGLTSTKDHAKRRCCCDR</sequence>
<organism evidence="1">
    <name type="scientific">uncultured Caudovirales phage</name>
    <dbReference type="NCBI Taxonomy" id="2100421"/>
    <lineage>
        <taxon>Viruses</taxon>
        <taxon>Duplodnaviria</taxon>
        <taxon>Heunggongvirae</taxon>
        <taxon>Uroviricota</taxon>
        <taxon>Caudoviricetes</taxon>
        <taxon>Peduoviridae</taxon>
        <taxon>Maltschvirus</taxon>
        <taxon>Maltschvirus maltsch</taxon>
    </lineage>
</organism>
<gene>
    <name evidence="1" type="ORF">7S3_69</name>
</gene>
<reference evidence="1" key="1">
    <citation type="submission" date="2017-06" db="EMBL/GenBank/DDBJ databases">
        <title>Novel phages from South African skin metaviromes.</title>
        <authorList>
            <person name="van Zyl L.J."/>
            <person name="Abrahams Y."/>
            <person name="Stander E.A."/>
            <person name="Kirby B.M."/>
            <person name="Clavaud C."/>
            <person name="Farcet C."/>
            <person name="Breton L."/>
            <person name="Trindade M.I."/>
        </authorList>
    </citation>
    <scope>NUCLEOTIDE SEQUENCE</scope>
</reference>
<accession>A0A2H4J7D1</accession>
<name>A0A2H4J7D1_9CAUD</name>
<dbReference type="EMBL" id="MF417887">
    <property type="protein sequence ID" value="ASN69247.1"/>
    <property type="molecule type" value="Genomic_DNA"/>
</dbReference>